<evidence type="ECO:0000259" key="1">
    <source>
        <dbReference type="Pfam" id="PF07635"/>
    </source>
</evidence>
<comment type="caution">
    <text evidence="2">The sequence shown here is derived from an EMBL/GenBank/DDBJ whole genome shotgun (WGS) entry which is preliminary data.</text>
</comment>
<dbReference type="Pfam" id="PF13620">
    <property type="entry name" value="CarboxypepD_reg"/>
    <property type="match status" value="1"/>
</dbReference>
<dbReference type="Gene3D" id="2.60.40.1120">
    <property type="entry name" value="Carboxypeptidase-like, regulatory domain"/>
    <property type="match status" value="1"/>
</dbReference>
<dbReference type="InterPro" id="IPR013784">
    <property type="entry name" value="Carb-bd-like_fold"/>
</dbReference>
<protein>
    <recommendedName>
        <fullName evidence="1">Cytochrome C Planctomycete-type domain-containing protein</fullName>
    </recommendedName>
</protein>
<dbReference type="Pfam" id="PF07635">
    <property type="entry name" value="PSCyt1"/>
    <property type="match status" value="1"/>
</dbReference>
<dbReference type="GO" id="GO:0030246">
    <property type="term" value="F:carbohydrate binding"/>
    <property type="evidence" value="ECO:0007669"/>
    <property type="project" value="InterPro"/>
</dbReference>
<reference evidence="2 3" key="1">
    <citation type="submission" date="2018-05" db="EMBL/GenBank/DDBJ databases">
        <title>A metagenomic window into the 2 km-deep terrestrial subsurface aquifer revealed taxonomically and functionally diverse microbial community comprising novel uncultured bacterial lineages.</title>
        <authorList>
            <person name="Kadnikov V.V."/>
            <person name="Mardanov A.V."/>
            <person name="Beletsky A.V."/>
            <person name="Banks D."/>
            <person name="Pimenov N.V."/>
            <person name="Frank Y.A."/>
            <person name="Karnachuk O.V."/>
            <person name="Ravin N.V."/>
        </authorList>
    </citation>
    <scope>NUCLEOTIDE SEQUENCE [LARGE SCALE GENOMIC DNA]</scope>
    <source>
        <strain evidence="2">BY5</strain>
    </source>
</reference>
<organism evidence="2 3">
    <name type="scientific">Candidatus Ozemobacter sibiricus</name>
    <dbReference type="NCBI Taxonomy" id="2268124"/>
    <lineage>
        <taxon>Bacteria</taxon>
        <taxon>Candidatus Ozemobacteria</taxon>
        <taxon>Candidatus Ozemobacterales</taxon>
        <taxon>Candidatus Ozemobacteraceae</taxon>
        <taxon>Candidatus Ozemobacter</taxon>
    </lineage>
</organism>
<dbReference type="PROSITE" id="PS51257">
    <property type="entry name" value="PROKAR_LIPOPROTEIN"/>
    <property type="match status" value="1"/>
</dbReference>
<evidence type="ECO:0000313" key="2">
    <source>
        <dbReference type="EMBL" id="RCK80211.1"/>
    </source>
</evidence>
<accession>A0A367ZS92</accession>
<gene>
    <name evidence="2" type="ORF">OZSIB_3393</name>
</gene>
<dbReference type="EMBL" id="QOQW01000007">
    <property type="protein sequence ID" value="RCK80211.1"/>
    <property type="molecule type" value="Genomic_DNA"/>
</dbReference>
<dbReference type="AlphaFoldDB" id="A0A367ZS92"/>
<evidence type="ECO:0000313" key="3">
    <source>
        <dbReference type="Proteomes" id="UP000252355"/>
    </source>
</evidence>
<sequence length="208" mass="21700">MLSRYHILISLVLGLSLLTAVGCGTRTTLRGSIVGTVVDSQTGIGVAGASVMTSPSTSTVLTDVNGNFTIGDVQPGVYTVTAHANDYNSNSVTVTIDSGLTATTNLVLVSMGGSFARNILPIFMVNCSIVGCHDDGTAAGGLRLNSYANVMKGSRYGAVIYPYDAQTSKLVRRIKGIETPRMPKNRPALSTSDQGLIANWINGGARNN</sequence>
<dbReference type="InterPro" id="IPR011429">
    <property type="entry name" value="Cyt_c_Planctomycete-type"/>
</dbReference>
<proteinExistence type="predicted"/>
<dbReference type="SUPFAM" id="SSF49452">
    <property type="entry name" value="Starch-binding domain-like"/>
    <property type="match status" value="1"/>
</dbReference>
<feature type="domain" description="Cytochrome C Planctomycete-type" evidence="1">
    <location>
        <begin position="131"/>
        <end position="184"/>
    </location>
</feature>
<dbReference type="Proteomes" id="UP000252355">
    <property type="component" value="Unassembled WGS sequence"/>
</dbReference>
<name>A0A367ZS92_9BACT</name>